<evidence type="ECO:0000313" key="6">
    <source>
        <dbReference type="EMBL" id="MFD0689663.1"/>
    </source>
</evidence>
<dbReference type="InterPro" id="IPR050389">
    <property type="entry name" value="LysR-type_TF"/>
</dbReference>
<evidence type="ECO:0000256" key="4">
    <source>
        <dbReference type="ARBA" id="ARBA00023163"/>
    </source>
</evidence>
<dbReference type="PRINTS" id="PR00039">
    <property type="entry name" value="HTHLYSR"/>
</dbReference>
<keyword evidence="4" id="KW-0804">Transcription</keyword>
<dbReference type="InterPro" id="IPR005119">
    <property type="entry name" value="LysR_subst-bd"/>
</dbReference>
<proteinExistence type="inferred from homology"/>
<dbReference type="RefSeq" id="WP_131756505.1">
    <property type="nucleotide sequence ID" value="NZ_CAACUY010000017.1"/>
</dbReference>
<sequence>MTVDRLLINLDLNLLVTLDVLLRERNVTWAAEHLGCSQPTVSTALARLRRHFGDELLHRTGSRYELTPLGAQLAARTPPAVEGVRRVFDVRAEFDPATVEREFTIITSDYAAALLGPIVARLAAERAPGVRLRLEQTTPHAVDHAADTLRTADGLILPHGFLTDMPYTDLYEDRWVCVVARDNPDVGERLTLAQLRTMGWVVLFHRPTAFAPAAQQLRMTGVEPRVEIVVDGFLQMPFLVAGSDRVALMQEGLARKVAGATGVRVLDCPFDVVPLAEAFWWHPMYSGDPAHAWLRDLLVEASRELLADREPEGGALP</sequence>
<evidence type="ECO:0000259" key="5">
    <source>
        <dbReference type="PROSITE" id="PS50931"/>
    </source>
</evidence>
<dbReference type="InterPro" id="IPR036390">
    <property type="entry name" value="WH_DNA-bd_sf"/>
</dbReference>
<keyword evidence="2" id="KW-0805">Transcription regulation</keyword>
<dbReference type="PROSITE" id="PS50931">
    <property type="entry name" value="HTH_LYSR"/>
    <property type="match status" value="1"/>
</dbReference>
<dbReference type="Proteomes" id="UP001597063">
    <property type="component" value="Unassembled WGS sequence"/>
</dbReference>
<dbReference type="Gene3D" id="1.10.10.10">
    <property type="entry name" value="Winged helix-like DNA-binding domain superfamily/Winged helix DNA-binding domain"/>
    <property type="match status" value="1"/>
</dbReference>
<accession>A0ABW2XVX0</accession>
<feature type="domain" description="HTH lysR-type" evidence="5">
    <location>
        <begin position="10"/>
        <end position="67"/>
    </location>
</feature>
<evidence type="ECO:0000313" key="7">
    <source>
        <dbReference type="Proteomes" id="UP001597063"/>
    </source>
</evidence>
<dbReference type="PANTHER" id="PTHR30118:SF15">
    <property type="entry name" value="TRANSCRIPTIONAL REGULATORY PROTEIN"/>
    <property type="match status" value="1"/>
</dbReference>
<evidence type="ECO:0000256" key="1">
    <source>
        <dbReference type="ARBA" id="ARBA00009437"/>
    </source>
</evidence>
<comment type="similarity">
    <text evidence="1">Belongs to the LysR transcriptional regulatory family.</text>
</comment>
<dbReference type="InterPro" id="IPR000847">
    <property type="entry name" value="LysR_HTH_N"/>
</dbReference>
<dbReference type="PANTHER" id="PTHR30118">
    <property type="entry name" value="HTH-TYPE TRANSCRIPTIONAL REGULATOR LEUO-RELATED"/>
    <property type="match status" value="1"/>
</dbReference>
<keyword evidence="7" id="KW-1185">Reference proteome</keyword>
<gene>
    <name evidence="6" type="ORF">ACFQZM_34610</name>
</gene>
<dbReference type="EMBL" id="JBHTGP010000018">
    <property type="protein sequence ID" value="MFD0689663.1"/>
    <property type="molecule type" value="Genomic_DNA"/>
</dbReference>
<protein>
    <submittedName>
        <fullName evidence="6">LysR family transcriptional regulator</fullName>
    </submittedName>
</protein>
<dbReference type="SUPFAM" id="SSF46785">
    <property type="entry name" value="Winged helix' DNA-binding domain"/>
    <property type="match status" value="1"/>
</dbReference>
<organism evidence="6 7">
    <name type="scientific">Actinomadura fibrosa</name>
    <dbReference type="NCBI Taxonomy" id="111802"/>
    <lineage>
        <taxon>Bacteria</taxon>
        <taxon>Bacillati</taxon>
        <taxon>Actinomycetota</taxon>
        <taxon>Actinomycetes</taxon>
        <taxon>Streptosporangiales</taxon>
        <taxon>Thermomonosporaceae</taxon>
        <taxon>Actinomadura</taxon>
    </lineage>
</organism>
<dbReference type="Pfam" id="PF03466">
    <property type="entry name" value="LysR_substrate"/>
    <property type="match status" value="1"/>
</dbReference>
<comment type="caution">
    <text evidence="6">The sequence shown here is derived from an EMBL/GenBank/DDBJ whole genome shotgun (WGS) entry which is preliminary data.</text>
</comment>
<dbReference type="Pfam" id="PF00126">
    <property type="entry name" value="HTH_1"/>
    <property type="match status" value="1"/>
</dbReference>
<dbReference type="SUPFAM" id="SSF53850">
    <property type="entry name" value="Periplasmic binding protein-like II"/>
    <property type="match status" value="1"/>
</dbReference>
<dbReference type="Gene3D" id="3.40.190.10">
    <property type="entry name" value="Periplasmic binding protein-like II"/>
    <property type="match status" value="2"/>
</dbReference>
<evidence type="ECO:0000256" key="3">
    <source>
        <dbReference type="ARBA" id="ARBA00023125"/>
    </source>
</evidence>
<keyword evidence="3" id="KW-0238">DNA-binding</keyword>
<name>A0ABW2XVX0_9ACTN</name>
<evidence type="ECO:0000256" key="2">
    <source>
        <dbReference type="ARBA" id="ARBA00023015"/>
    </source>
</evidence>
<reference evidence="7" key="1">
    <citation type="journal article" date="2019" name="Int. J. Syst. Evol. Microbiol.">
        <title>The Global Catalogue of Microorganisms (GCM) 10K type strain sequencing project: providing services to taxonomists for standard genome sequencing and annotation.</title>
        <authorList>
            <consortium name="The Broad Institute Genomics Platform"/>
            <consortium name="The Broad Institute Genome Sequencing Center for Infectious Disease"/>
            <person name="Wu L."/>
            <person name="Ma J."/>
        </authorList>
    </citation>
    <scope>NUCLEOTIDE SEQUENCE [LARGE SCALE GENOMIC DNA]</scope>
    <source>
        <strain evidence="7">JCM 9371</strain>
    </source>
</reference>
<dbReference type="InterPro" id="IPR036388">
    <property type="entry name" value="WH-like_DNA-bd_sf"/>
</dbReference>